<gene>
    <name evidence="3" type="ORF">Metlim_0095</name>
</gene>
<dbReference type="OrthoDB" id="8635at2157"/>
<dbReference type="PANTHER" id="PTHR14239:SF0">
    <property type="entry name" value="F420-DEPENDENT NADP REDUCTASE"/>
    <property type="match status" value="1"/>
</dbReference>
<dbReference type="EMBL" id="CM001436">
    <property type="protein sequence ID" value="EHQ34248.1"/>
    <property type="molecule type" value="Genomic_DNA"/>
</dbReference>
<protein>
    <submittedName>
        <fullName evidence="3">Reduced coenzyme F420:NADP oxidoreductase</fullName>
        <ecNumber evidence="3">1.6.99.-</ecNumber>
    </submittedName>
</protein>
<name>H1YZ19_9EURY</name>
<dbReference type="GO" id="GO:0008823">
    <property type="term" value="F:cupric reductase (NADH) activity"/>
    <property type="evidence" value="ECO:0007669"/>
    <property type="project" value="TreeGrafter"/>
</dbReference>
<evidence type="ECO:0000313" key="4">
    <source>
        <dbReference type="Proteomes" id="UP000005741"/>
    </source>
</evidence>
<accession>H1YZ19</accession>
<dbReference type="InterPro" id="IPR028939">
    <property type="entry name" value="P5C_Rdtase_cat_N"/>
</dbReference>
<dbReference type="GO" id="GO:0070967">
    <property type="term" value="F:coenzyme F420 binding"/>
    <property type="evidence" value="ECO:0007669"/>
    <property type="project" value="InterPro"/>
</dbReference>
<reference evidence="3 4" key="1">
    <citation type="submission" date="2011-10" db="EMBL/GenBank/DDBJ databases">
        <title>The Improved High-Quality Draft genome of Methanoplanus limicola DSM 2279.</title>
        <authorList>
            <consortium name="US DOE Joint Genome Institute (JGI-PGF)"/>
            <person name="Lucas S."/>
            <person name="Copeland A."/>
            <person name="Lapidus A."/>
            <person name="Glavina del Rio T."/>
            <person name="Dalin E."/>
            <person name="Tice H."/>
            <person name="Bruce D."/>
            <person name="Goodwin L."/>
            <person name="Pitluck S."/>
            <person name="Peters L."/>
            <person name="Mikhailova N."/>
            <person name="Lu M."/>
            <person name="Kyrpides N."/>
            <person name="Mavromatis K."/>
            <person name="Ivanova N."/>
            <person name="Markowitz V."/>
            <person name="Cheng J.-F."/>
            <person name="Hugenholtz P."/>
            <person name="Woyke T."/>
            <person name="Wu D."/>
            <person name="Wirth R."/>
            <person name="Brambilla E.-M."/>
            <person name="Klenk H.-P."/>
            <person name="Eisen J.A."/>
        </authorList>
    </citation>
    <scope>NUCLEOTIDE SEQUENCE [LARGE SCALE GENOMIC DNA]</scope>
    <source>
        <strain evidence="3 4">DSM 2279</strain>
    </source>
</reference>
<dbReference type="GO" id="GO:0005886">
    <property type="term" value="C:plasma membrane"/>
    <property type="evidence" value="ECO:0007669"/>
    <property type="project" value="TreeGrafter"/>
</dbReference>
<dbReference type="InterPro" id="IPR010185">
    <property type="entry name" value="NpdG"/>
</dbReference>
<dbReference type="Pfam" id="PF03807">
    <property type="entry name" value="F420_oxidored"/>
    <property type="match status" value="1"/>
</dbReference>
<dbReference type="RefSeq" id="WP_004075828.1">
    <property type="nucleotide sequence ID" value="NZ_CM001436.1"/>
</dbReference>
<dbReference type="EC" id="1.6.99.-" evidence="3"/>
<sequence>MRIGIVGGTGDIGEGLAHRLSHEHEIIIGSREKDKACTMSKSLTDNLAEKGVLDAKCAGATNQEAVDNGDIVILSVNYKHLESTLAGLTGFEDKIVITPVNPISKKDHFYFDPPAEGSAALEIKRLLPESSRIVAAFNNISAQKWKRLSEKLDYSVVVCSDDEDAKKTVMELVNSISELKALDGGPLEMSSVVESLTPLILNIAKYNNMKDVGIKFF</sequence>
<keyword evidence="4" id="KW-1185">Reference proteome</keyword>
<feature type="domain" description="Pyrroline-5-carboxylate reductase catalytic N-terminal" evidence="2">
    <location>
        <begin position="2"/>
        <end position="102"/>
    </location>
</feature>
<dbReference type="STRING" id="937775.Metlim_0095"/>
<dbReference type="InterPro" id="IPR051267">
    <property type="entry name" value="STEAP_metalloreductase"/>
</dbReference>
<dbReference type="Proteomes" id="UP000005741">
    <property type="component" value="Chromosome"/>
</dbReference>
<dbReference type="InterPro" id="IPR036291">
    <property type="entry name" value="NAD(P)-bd_dom_sf"/>
</dbReference>
<dbReference type="SUPFAM" id="SSF51735">
    <property type="entry name" value="NAD(P)-binding Rossmann-fold domains"/>
    <property type="match status" value="1"/>
</dbReference>
<dbReference type="GO" id="GO:0052851">
    <property type="term" value="F:ferric-chelate reductase (NADPH) activity"/>
    <property type="evidence" value="ECO:0007669"/>
    <property type="project" value="TreeGrafter"/>
</dbReference>
<dbReference type="PANTHER" id="PTHR14239">
    <property type="entry name" value="DUDULIN-RELATED"/>
    <property type="match status" value="1"/>
</dbReference>
<evidence type="ECO:0000259" key="2">
    <source>
        <dbReference type="Pfam" id="PF03807"/>
    </source>
</evidence>
<keyword evidence="1 3" id="KW-0560">Oxidoreductase</keyword>
<evidence type="ECO:0000256" key="1">
    <source>
        <dbReference type="ARBA" id="ARBA00023002"/>
    </source>
</evidence>
<dbReference type="NCBIfam" id="TIGR01915">
    <property type="entry name" value="npdG"/>
    <property type="match status" value="1"/>
</dbReference>
<dbReference type="GO" id="GO:0050661">
    <property type="term" value="F:NADP binding"/>
    <property type="evidence" value="ECO:0007669"/>
    <property type="project" value="InterPro"/>
</dbReference>
<dbReference type="Gene3D" id="3.40.50.720">
    <property type="entry name" value="NAD(P)-binding Rossmann-like Domain"/>
    <property type="match status" value="1"/>
</dbReference>
<evidence type="ECO:0000313" key="3">
    <source>
        <dbReference type="EMBL" id="EHQ34248.1"/>
    </source>
</evidence>
<dbReference type="HOGENOM" id="CLU_076368_1_1_2"/>
<dbReference type="AlphaFoldDB" id="H1YZ19"/>
<organism evidence="3 4">
    <name type="scientific">Methanoplanus limicola DSM 2279</name>
    <dbReference type="NCBI Taxonomy" id="937775"/>
    <lineage>
        <taxon>Archaea</taxon>
        <taxon>Methanobacteriati</taxon>
        <taxon>Methanobacteriota</taxon>
        <taxon>Stenosarchaea group</taxon>
        <taxon>Methanomicrobia</taxon>
        <taxon>Methanomicrobiales</taxon>
        <taxon>Methanomicrobiaceae</taxon>
        <taxon>Methanoplanus</taxon>
    </lineage>
</organism>
<dbReference type="GO" id="GO:0015677">
    <property type="term" value="P:copper ion import"/>
    <property type="evidence" value="ECO:0007669"/>
    <property type="project" value="TreeGrafter"/>
</dbReference>
<dbReference type="GO" id="GO:0016651">
    <property type="term" value="F:oxidoreductase activity, acting on NAD(P)H"/>
    <property type="evidence" value="ECO:0007669"/>
    <property type="project" value="InterPro"/>
</dbReference>
<proteinExistence type="predicted"/>
<dbReference type="GO" id="GO:0006740">
    <property type="term" value="P:NADPH regeneration"/>
    <property type="evidence" value="ECO:0007669"/>
    <property type="project" value="InterPro"/>
</dbReference>
<dbReference type="InParanoid" id="H1YZ19"/>